<feature type="chain" id="PRO_5037041782" description="Peptidase inhibitor family I36" evidence="1">
    <location>
        <begin position="29"/>
        <end position="128"/>
    </location>
</feature>
<dbReference type="Gene3D" id="2.60.20.10">
    <property type="entry name" value="Crystallins"/>
    <property type="match status" value="1"/>
</dbReference>
<keyword evidence="1" id="KW-0732">Signal</keyword>
<sequence length="128" mass="13336">MKRKLGVAMGIAVLCAGGAIGMTGPASAAETGAQAAYFVLYENDNYGGRHANFSGSDVELNNKYWSGSTSAFAQNGGSSMINNTGSYVGLWDKGTSCTGASYNAKPNTKDSDFSNNDFDNKASCVKFL</sequence>
<dbReference type="EMBL" id="BMQK01000008">
    <property type="protein sequence ID" value="GGQ65127.1"/>
    <property type="molecule type" value="Genomic_DNA"/>
</dbReference>
<dbReference type="AlphaFoldDB" id="A0A918EUT6"/>
<gene>
    <name evidence="2" type="ORF">GCM10010145_38760</name>
</gene>
<keyword evidence="3" id="KW-1185">Reference proteome</keyword>
<evidence type="ECO:0000256" key="1">
    <source>
        <dbReference type="SAM" id="SignalP"/>
    </source>
</evidence>
<evidence type="ECO:0008006" key="4">
    <source>
        <dbReference type="Google" id="ProtNLM"/>
    </source>
</evidence>
<dbReference type="Proteomes" id="UP000620156">
    <property type="component" value="Unassembled WGS sequence"/>
</dbReference>
<name>A0A918EUT6_9ACTN</name>
<dbReference type="Pfam" id="PF03995">
    <property type="entry name" value="Inhibitor_I36"/>
    <property type="match status" value="1"/>
</dbReference>
<reference evidence="2" key="1">
    <citation type="journal article" date="2014" name="Int. J. Syst. Evol. Microbiol.">
        <title>Complete genome sequence of Corynebacterium casei LMG S-19264T (=DSM 44701T), isolated from a smear-ripened cheese.</title>
        <authorList>
            <consortium name="US DOE Joint Genome Institute (JGI-PGF)"/>
            <person name="Walter F."/>
            <person name="Albersmeier A."/>
            <person name="Kalinowski J."/>
            <person name="Ruckert C."/>
        </authorList>
    </citation>
    <scope>NUCLEOTIDE SEQUENCE</scope>
    <source>
        <strain evidence="2">JCM 3131</strain>
    </source>
</reference>
<comment type="caution">
    <text evidence="2">The sequence shown here is derived from an EMBL/GenBank/DDBJ whole genome shotgun (WGS) entry which is preliminary data.</text>
</comment>
<feature type="signal peptide" evidence="1">
    <location>
        <begin position="1"/>
        <end position="28"/>
    </location>
</feature>
<organism evidence="2 3">
    <name type="scientific">Streptomyces ruber</name>
    <dbReference type="NCBI Taxonomy" id="83378"/>
    <lineage>
        <taxon>Bacteria</taxon>
        <taxon>Bacillati</taxon>
        <taxon>Actinomycetota</taxon>
        <taxon>Actinomycetes</taxon>
        <taxon>Kitasatosporales</taxon>
        <taxon>Streptomycetaceae</taxon>
        <taxon>Streptomyces</taxon>
    </lineage>
</organism>
<protein>
    <recommendedName>
        <fullName evidence="4">Peptidase inhibitor family I36</fullName>
    </recommendedName>
</protein>
<proteinExistence type="predicted"/>
<reference evidence="2" key="2">
    <citation type="submission" date="2020-09" db="EMBL/GenBank/DDBJ databases">
        <authorList>
            <person name="Sun Q."/>
            <person name="Ohkuma M."/>
        </authorList>
    </citation>
    <scope>NUCLEOTIDE SEQUENCE</scope>
    <source>
        <strain evidence="2">JCM 3131</strain>
    </source>
</reference>
<accession>A0A918EUT6</accession>
<evidence type="ECO:0000313" key="3">
    <source>
        <dbReference type="Proteomes" id="UP000620156"/>
    </source>
</evidence>
<dbReference type="RefSeq" id="WP_189218103.1">
    <property type="nucleotide sequence ID" value="NZ_BMQK01000008.1"/>
</dbReference>
<evidence type="ECO:0000313" key="2">
    <source>
        <dbReference type="EMBL" id="GGQ65127.1"/>
    </source>
</evidence>